<dbReference type="RefSeq" id="WP_072604565.1">
    <property type="nucleotide sequence ID" value="NZ_CP018171.1"/>
</dbReference>
<evidence type="ECO:0000313" key="2">
    <source>
        <dbReference type="Proteomes" id="UP000182840"/>
    </source>
</evidence>
<dbReference type="InterPro" id="IPR009351">
    <property type="entry name" value="AlkZ-like"/>
</dbReference>
<dbReference type="AlphaFoldDB" id="A0A1L3SRM7"/>
<dbReference type="KEGG" id="meso:BSQ44_12430"/>
<sequence>MKEKLSLAAARRVALAAQGFGKARPEGPVTYRHLKSVLKHTELFQIDSVSAVVRAHYMPAFSRIGAYPMAVLDEAASRSPRKLFEYWAHEASYLPVETWPLVQWRMANARDNRGIYGRLAEFGREKAGYIEEIFRRVESEGPIAASQIEGQKGGGGWWGWSDAKHAFEWLFWAGRITTASRRGFERLYDLPERVIPRDVFDLPTPDAPDAIRELLRISARALGVATAADLRDYFRLSPAEADERIADLVEAGELQPVRVEGWSQKAFLFHEARMPRRIEAQALLAPFDPLVWERGRTERLFGFRYRIEIYTPAHKRVHGYYVLPFLMNEALVARLDIKADRPAGILRVHSAFAEPHAPAHTAEVLAVELRRMAGWLGLSGIEIGQSGDLAPALAGAMDRG</sequence>
<protein>
    <submittedName>
        <fullName evidence="1">Cytoplasmic protein</fullName>
    </submittedName>
</protein>
<gene>
    <name evidence="1" type="ORF">BSQ44_12430</name>
</gene>
<dbReference type="Pfam" id="PF06224">
    <property type="entry name" value="AlkZ-like"/>
    <property type="match status" value="1"/>
</dbReference>
<keyword evidence="2" id="KW-1185">Reference proteome</keyword>
<proteinExistence type="predicted"/>
<dbReference type="OrthoDB" id="9787207at2"/>
<name>A0A1L3SRM7_9HYPH</name>
<dbReference type="PANTHER" id="PTHR30528">
    <property type="entry name" value="CYTOPLASMIC PROTEIN"/>
    <property type="match status" value="1"/>
</dbReference>
<dbReference type="PANTHER" id="PTHR30528:SF0">
    <property type="entry name" value="CYTOPLASMIC PROTEIN"/>
    <property type="match status" value="1"/>
</dbReference>
<dbReference type="Proteomes" id="UP000182840">
    <property type="component" value="Chromosome"/>
</dbReference>
<dbReference type="STRING" id="1670800.BSQ44_12430"/>
<dbReference type="EMBL" id="CP018171">
    <property type="protein sequence ID" value="APH72077.1"/>
    <property type="molecule type" value="Genomic_DNA"/>
</dbReference>
<organism evidence="1 2">
    <name type="scientific">Aquibium oceanicum</name>
    <dbReference type="NCBI Taxonomy" id="1670800"/>
    <lineage>
        <taxon>Bacteria</taxon>
        <taxon>Pseudomonadati</taxon>
        <taxon>Pseudomonadota</taxon>
        <taxon>Alphaproteobacteria</taxon>
        <taxon>Hyphomicrobiales</taxon>
        <taxon>Phyllobacteriaceae</taxon>
        <taxon>Aquibium</taxon>
    </lineage>
</organism>
<accession>A0A1L3SRM7</accession>
<reference evidence="2" key="1">
    <citation type="submission" date="2016-11" db="EMBL/GenBank/DDBJ databases">
        <title>Mesorhizobium oceanicum sp. nov., isolated from deep seawater in South China Sea.</title>
        <authorList>
            <person name="Fu G.-Y."/>
        </authorList>
    </citation>
    <scope>NUCLEOTIDE SEQUENCE [LARGE SCALE GENOMIC DNA]</scope>
    <source>
        <strain evidence="2">B7</strain>
    </source>
</reference>
<evidence type="ECO:0000313" key="1">
    <source>
        <dbReference type="EMBL" id="APH72077.1"/>
    </source>
</evidence>